<name>A0AAV8UGJ9_9ROSI</name>
<organism evidence="3 4">
    <name type="scientific">Erythroxylum novogranatense</name>
    <dbReference type="NCBI Taxonomy" id="1862640"/>
    <lineage>
        <taxon>Eukaryota</taxon>
        <taxon>Viridiplantae</taxon>
        <taxon>Streptophyta</taxon>
        <taxon>Embryophyta</taxon>
        <taxon>Tracheophyta</taxon>
        <taxon>Spermatophyta</taxon>
        <taxon>Magnoliopsida</taxon>
        <taxon>eudicotyledons</taxon>
        <taxon>Gunneridae</taxon>
        <taxon>Pentapetalae</taxon>
        <taxon>rosids</taxon>
        <taxon>fabids</taxon>
        <taxon>Malpighiales</taxon>
        <taxon>Erythroxylaceae</taxon>
        <taxon>Erythroxylum</taxon>
    </lineage>
</organism>
<evidence type="ECO:0000259" key="2">
    <source>
        <dbReference type="Pfam" id="PF07859"/>
    </source>
</evidence>
<evidence type="ECO:0000313" key="3">
    <source>
        <dbReference type="EMBL" id="KAJ8900352.1"/>
    </source>
</evidence>
<protein>
    <recommendedName>
        <fullName evidence="2">Alpha/beta hydrolase fold-3 domain-containing protein</fullName>
    </recommendedName>
</protein>
<dbReference type="PANTHER" id="PTHR23024:SF113">
    <property type="entry name" value="CARBOXYLESTERASE 8-RELATED"/>
    <property type="match status" value="1"/>
</dbReference>
<proteinExistence type="inferred from homology"/>
<dbReference type="Proteomes" id="UP001159364">
    <property type="component" value="Linkage Group LG08"/>
</dbReference>
<feature type="domain" description="Alpha/beta hydrolase fold-3" evidence="2">
    <location>
        <begin position="80"/>
        <end position="303"/>
    </location>
</feature>
<dbReference type="InterPro" id="IPR013094">
    <property type="entry name" value="AB_hydrolase_3"/>
</dbReference>
<keyword evidence="4" id="KW-1185">Reference proteome</keyword>
<comment type="caution">
    <text evidence="3">The sequence shown here is derived from an EMBL/GenBank/DDBJ whole genome shotgun (WGS) entry which is preliminary data.</text>
</comment>
<dbReference type="InterPro" id="IPR050466">
    <property type="entry name" value="Carboxylest/Gibb_receptor"/>
</dbReference>
<dbReference type="AlphaFoldDB" id="A0AAV8UGJ9"/>
<reference evidence="3 4" key="1">
    <citation type="submission" date="2021-09" db="EMBL/GenBank/DDBJ databases">
        <title>Genomic insights and catalytic innovation underlie evolution of tropane alkaloids biosynthesis.</title>
        <authorList>
            <person name="Wang Y.-J."/>
            <person name="Tian T."/>
            <person name="Huang J.-P."/>
            <person name="Huang S.-X."/>
        </authorList>
    </citation>
    <scope>NUCLEOTIDE SEQUENCE [LARGE SCALE GENOMIC DNA]</scope>
    <source>
        <strain evidence="3">KIB-2018</strain>
        <tissue evidence="3">Leaf</tissue>
    </source>
</reference>
<sequence>MGSVTDPFQFLNISLSPDGDSLTRNVSYPDAPPVENAIPDSDSPRLALSKDITLNPTNNTYIRLYRPLNPPPSNTKLPVIIYYHGGGFIILNACTKIFQDACNLMSSLFPAIVLSVDYRLVPEHRLPAAYDDSIDSIQWLRHQALGTNGCDPWLKDHADLSKCFLMGTSAGGNIAFHAGLRALEMEISPIKIVGLILQVPFFGGVQRTQSELRLEHDHMLPLMASDLMWSLALPKGADRDHEYSNPLTSGVSYEEKMGRLPPCFVGIYGGDPLCDKQREITKKLESRGVHVVERFVEEGYHSVELIDKEKGLALYDDLKKFVKQTCNALE</sequence>
<dbReference type="Gene3D" id="3.40.50.1820">
    <property type="entry name" value="alpha/beta hydrolase"/>
    <property type="match status" value="1"/>
</dbReference>
<dbReference type="EMBL" id="JAIWQS010000008">
    <property type="protein sequence ID" value="KAJ8900352.1"/>
    <property type="molecule type" value="Genomic_DNA"/>
</dbReference>
<gene>
    <name evidence="3" type="ORF">K2173_024992</name>
</gene>
<dbReference type="Pfam" id="PF07859">
    <property type="entry name" value="Abhydrolase_3"/>
    <property type="match status" value="1"/>
</dbReference>
<dbReference type="PANTHER" id="PTHR23024">
    <property type="entry name" value="ARYLACETAMIDE DEACETYLASE"/>
    <property type="match status" value="1"/>
</dbReference>
<dbReference type="GO" id="GO:0016787">
    <property type="term" value="F:hydrolase activity"/>
    <property type="evidence" value="ECO:0007669"/>
    <property type="project" value="InterPro"/>
</dbReference>
<comment type="similarity">
    <text evidence="1">Belongs to the 'GDXG' lipolytic enzyme family.</text>
</comment>
<accession>A0AAV8UGJ9</accession>
<dbReference type="SUPFAM" id="SSF53474">
    <property type="entry name" value="alpha/beta-Hydrolases"/>
    <property type="match status" value="1"/>
</dbReference>
<evidence type="ECO:0000256" key="1">
    <source>
        <dbReference type="ARBA" id="ARBA00010515"/>
    </source>
</evidence>
<evidence type="ECO:0000313" key="4">
    <source>
        <dbReference type="Proteomes" id="UP001159364"/>
    </source>
</evidence>
<dbReference type="InterPro" id="IPR029058">
    <property type="entry name" value="AB_hydrolase_fold"/>
</dbReference>